<dbReference type="InterPro" id="IPR000182">
    <property type="entry name" value="GNAT_dom"/>
</dbReference>
<keyword evidence="1 4" id="KW-0808">Transferase</keyword>
<gene>
    <name evidence="4" type="ORF">GW590_20370</name>
</gene>
<proteinExistence type="predicted"/>
<evidence type="ECO:0000256" key="2">
    <source>
        <dbReference type="ARBA" id="ARBA00023315"/>
    </source>
</evidence>
<dbReference type="InterPro" id="IPR045039">
    <property type="entry name" value="NSI-like"/>
</dbReference>
<accession>A0A848MPX6</accession>
<name>A0A848MPX6_9GAMM</name>
<dbReference type="SUPFAM" id="SSF55729">
    <property type="entry name" value="Acyl-CoA N-acyltransferases (Nat)"/>
    <property type="match status" value="1"/>
</dbReference>
<keyword evidence="5" id="KW-1185">Reference proteome</keyword>
<dbReference type="EMBL" id="JAADJU010000012">
    <property type="protein sequence ID" value="NMP29206.1"/>
    <property type="molecule type" value="Genomic_DNA"/>
</dbReference>
<reference evidence="4 5" key="1">
    <citation type="submission" date="2020-01" db="EMBL/GenBank/DDBJ databases">
        <authorList>
            <person name="Lee S.D."/>
        </authorList>
    </citation>
    <scope>NUCLEOTIDE SEQUENCE [LARGE SCALE GENOMIC DNA]</scope>
    <source>
        <strain evidence="4 5">SAP-1</strain>
    </source>
</reference>
<comment type="caution">
    <text evidence="4">The sequence shown here is derived from an EMBL/GenBank/DDBJ whole genome shotgun (WGS) entry which is preliminary data.</text>
</comment>
<dbReference type="GO" id="GO:0008080">
    <property type="term" value="F:N-acetyltransferase activity"/>
    <property type="evidence" value="ECO:0007669"/>
    <property type="project" value="InterPro"/>
</dbReference>
<dbReference type="PANTHER" id="PTHR43626:SF4">
    <property type="entry name" value="GCN5-RELATED N-ACETYLTRANSFERASE 2, CHLOROPLASTIC"/>
    <property type="match status" value="1"/>
</dbReference>
<dbReference type="CDD" id="cd04301">
    <property type="entry name" value="NAT_SF"/>
    <property type="match status" value="1"/>
</dbReference>
<reference evidence="4 5" key="2">
    <citation type="submission" date="2020-06" db="EMBL/GenBank/DDBJ databases">
        <title>Polyphasic characterization of a Rahnella strain isolated from tree sap.</title>
        <authorList>
            <person name="Kim I.S."/>
        </authorList>
    </citation>
    <scope>NUCLEOTIDE SEQUENCE [LARGE SCALE GENOMIC DNA]</scope>
    <source>
        <strain evidence="4 5">SAP-1</strain>
    </source>
</reference>
<dbReference type="Pfam" id="PF00583">
    <property type="entry name" value="Acetyltransf_1"/>
    <property type="match status" value="1"/>
</dbReference>
<evidence type="ECO:0000313" key="5">
    <source>
        <dbReference type="Proteomes" id="UP000585363"/>
    </source>
</evidence>
<keyword evidence="2" id="KW-0012">Acyltransferase</keyword>
<dbReference type="GO" id="GO:0005737">
    <property type="term" value="C:cytoplasm"/>
    <property type="evidence" value="ECO:0007669"/>
    <property type="project" value="TreeGrafter"/>
</dbReference>
<evidence type="ECO:0000256" key="1">
    <source>
        <dbReference type="ARBA" id="ARBA00022679"/>
    </source>
</evidence>
<dbReference type="Proteomes" id="UP000585363">
    <property type="component" value="Unassembled WGS sequence"/>
</dbReference>
<dbReference type="InterPro" id="IPR016181">
    <property type="entry name" value="Acyl_CoA_acyltransferase"/>
</dbReference>
<dbReference type="PANTHER" id="PTHR43626">
    <property type="entry name" value="ACYL-COA N-ACYLTRANSFERASE"/>
    <property type="match status" value="1"/>
</dbReference>
<protein>
    <submittedName>
        <fullName evidence="4">GNAT family N-acetyltransferase</fullName>
    </submittedName>
</protein>
<dbReference type="AlphaFoldDB" id="A0A848MPX6"/>
<dbReference type="RefSeq" id="WP_169404918.1">
    <property type="nucleotide sequence ID" value="NZ_JAADJU010000012.1"/>
</dbReference>
<evidence type="ECO:0000313" key="4">
    <source>
        <dbReference type="EMBL" id="NMP29206.1"/>
    </source>
</evidence>
<dbReference type="Gene3D" id="3.40.630.30">
    <property type="match status" value="1"/>
</dbReference>
<dbReference type="PROSITE" id="PS51186">
    <property type="entry name" value="GNAT"/>
    <property type="match status" value="1"/>
</dbReference>
<feature type="domain" description="N-acetyltransferase" evidence="3">
    <location>
        <begin position="12"/>
        <end position="148"/>
    </location>
</feature>
<sequence length="156" mass="18006">MSFKIISNDSIVSVDWLRLADMLELSGLNKRELPKLQRAFEHSQFRYLGFYNGILMATARAISDLTTVSYLCDVAIHPEFQGRGYGKQLMQYIMQDLTPLGKIILYAVPDKIEFYQRFHFYPLLTAMTFVEGEGLTRMSQLGYIPPLPPQETSRRD</sequence>
<evidence type="ECO:0000259" key="3">
    <source>
        <dbReference type="PROSITE" id="PS51186"/>
    </source>
</evidence>
<organism evidence="4 5">
    <name type="scientific">Rouxiella aceris</name>
    <dbReference type="NCBI Taxonomy" id="2703884"/>
    <lineage>
        <taxon>Bacteria</taxon>
        <taxon>Pseudomonadati</taxon>
        <taxon>Pseudomonadota</taxon>
        <taxon>Gammaproteobacteria</taxon>
        <taxon>Enterobacterales</taxon>
        <taxon>Yersiniaceae</taxon>
        <taxon>Rouxiella</taxon>
    </lineage>
</organism>